<dbReference type="Proteomes" id="UP000650477">
    <property type="component" value="Unassembled WGS sequence"/>
</dbReference>
<proteinExistence type="predicted"/>
<gene>
    <name evidence="2" type="ORF">CYG68_05885</name>
    <name evidence="3" type="ORF">OSC06_10925</name>
    <name evidence="1" type="ORF">PN925_000707</name>
</gene>
<dbReference type="GeneID" id="93360244"/>
<sequence>MFSYSSDPVVFNYDDGAAGRDYLTRSGKPLKQKSLQTGGLRRYFSFLFYAQSPLSSGAKVKKEAERNDIIHFLNYLSVNRMYFVILREKHADIQ</sequence>
<organism evidence="2 4">
    <name type="scientific">Morganella morganii</name>
    <name type="common">Proteus morganii</name>
    <dbReference type="NCBI Taxonomy" id="582"/>
    <lineage>
        <taxon>Bacteria</taxon>
        <taxon>Pseudomonadati</taxon>
        <taxon>Pseudomonadota</taxon>
        <taxon>Gammaproteobacteria</taxon>
        <taxon>Enterobacterales</taxon>
        <taxon>Morganellaceae</taxon>
        <taxon>Morganella</taxon>
    </lineage>
</organism>
<reference evidence="1" key="3">
    <citation type="submission" date="2024-02" db="EMBL/GenBank/DDBJ databases">
        <authorList>
            <consortium name="Clinical and Environmental Microbiology Branch: Whole genome sequencing antimicrobial resistance pathogens in the healthcare setting"/>
        </authorList>
    </citation>
    <scope>NUCLEOTIDE SEQUENCE</scope>
    <source>
        <strain evidence="1">2023KU-00017</strain>
    </source>
</reference>
<protein>
    <submittedName>
        <fullName evidence="2">Uncharacterized protein</fullName>
    </submittedName>
</protein>
<dbReference type="EMBL" id="ABKJEP030000004">
    <property type="protein sequence ID" value="EMO9455373.1"/>
    <property type="molecule type" value="Genomic_DNA"/>
</dbReference>
<name>A0A2C5TN71_MORMO</name>
<dbReference type="EMBL" id="JAPKIY010000017">
    <property type="protein sequence ID" value="MDS0898485.1"/>
    <property type="molecule type" value="Genomic_DNA"/>
</dbReference>
<evidence type="ECO:0000313" key="1">
    <source>
        <dbReference type="EMBL" id="EMO9455373.1"/>
    </source>
</evidence>
<reference evidence="2" key="1">
    <citation type="submission" date="2017-12" db="EMBL/GenBank/DDBJ databases">
        <title>Genome sequencing and analysis.</title>
        <authorList>
            <person name="Huang Y.-T."/>
        </authorList>
    </citation>
    <scope>NUCLEOTIDE SEQUENCE</scope>
    <source>
        <strain evidence="2">VGH116</strain>
    </source>
</reference>
<reference evidence="3" key="2">
    <citation type="submission" date="2023-02" db="EMBL/GenBank/DDBJ databases">
        <title>Detection, antimicrobial susceptibility and genomic characterization of NDM-producing species of Morganellaceae, Yersiniaceae, and Enterobacteriaceae other than Klebsiella.</title>
        <authorList>
            <person name="Camargo C.H."/>
            <person name="Sacchi C.T."/>
            <person name="Campos K.R."/>
        </authorList>
    </citation>
    <scope>NUCLEOTIDE SEQUENCE</scope>
    <source>
        <strain evidence="3">1189_21</strain>
    </source>
</reference>
<dbReference type="EMBL" id="PKLF01000004">
    <property type="protein sequence ID" value="MBE8611948.1"/>
    <property type="molecule type" value="Genomic_DNA"/>
</dbReference>
<comment type="caution">
    <text evidence="2">The sequence shown here is derived from an EMBL/GenBank/DDBJ whole genome shotgun (WGS) entry which is preliminary data.</text>
</comment>
<evidence type="ECO:0000313" key="4">
    <source>
        <dbReference type="Proteomes" id="UP000650477"/>
    </source>
</evidence>
<accession>A0A2C5TN71</accession>
<dbReference type="AlphaFoldDB" id="A0A2C5TN71"/>
<evidence type="ECO:0000313" key="3">
    <source>
        <dbReference type="EMBL" id="MDS0898485.1"/>
    </source>
</evidence>
<dbReference type="Proteomes" id="UP001182247">
    <property type="component" value="Unassembled WGS sequence"/>
</dbReference>
<evidence type="ECO:0000313" key="2">
    <source>
        <dbReference type="EMBL" id="MBE8611948.1"/>
    </source>
</evidence>
<dbReference type="RefSeq" id="WP_004235364.1">
    <property type="nucleotide sequence ID" value="NZ_ABGYJJ040000001.1"/>
</dbReference>